<dbReference type="InterPro" id="IPR001025">
    <property type="entry name" value="BAH_dom"/>
</dbReference>
<dbReference type="GO" id="GO:0000122">
    <property type="term" value="P:negative regulation of transcription by RNA polymerase II"/>
    <property type="evidence" value="ECO:0007669"/>
    <property type="project" value="TreeGrafter"/>
</dbReference>
<sequence>MVEISDLSTIYHTGDYIFYDKAFSIPYKIGRIDKLHKMEDNLIEARIQIILRHDDILKMNHENGAWSDTTQLNSVFRQLNDQDYHKLKHRHVYMTKIYEIIDINKIRSKCFVSILNSTLDVKNILNTSNFFYYYSVFDQHGQICNEKKKTRIGQDYQAVEPFYLNNEYNEARQYSTCVWERYNKLDDSSIKSFIMAVKCIETFIKTSNDKEQSLHVESALSSKDVHLMNAYDLLHLHDYDIKKALLSLTPNKQNSPKDSIESWPLSDIDTFESCVMKYGKDFDFITKFHLKHRDIKEIVDFYYNWKCTHSYDFYKQDKKRHIEKFIPCITIKNRDDVDGCLILPQYDKACIEKICYNCKIDNTENWYTWGPISNKFRLCQKCWDYWKYYSALSEIYNLDGKIDQSWMDNLEKNGQEFEKCVYENCKKYFSSQSSMKSHLAEDHGIFYIGEGSMFQKNYTNYPYKPRSNFMVRPQNWIRLTRSLIKSTLKHSSRCYPPKELNINRIRSVYNSVIFSNHTLLDKLNLNEKVPKPNIKDYILKIKDQSYFENLPQNIDEIIKMGQTNEPAKPVYSGINLSNSHYTNFPKTHLSHLCNTFAFKSTNYHKILRKQIGNHRLRFAGRSPTSTDLTEIIKQLS</sequence>
<dbReference type="PANTHER" id="PTHR10865:SF29">
    <property type="entry name" value="METASTASIS ASSOCIATED 1-LIKE, ISOFORM D"/>
    <property type="match status" value="1"/>
</dbReference>
<feature type="domain" description="SANT" evidence="8">
    <location>
        <begin position="267"/>
        <end position="310"/>
    </location>
</feature>
<keyword evidence="2" id="KW-0863">Zinc-finger</keyword>
<evidence type="ECO:0000259" key="6">
    <source>
        <dbReference type="PROSITE" id="PS51038"/>
    </source>
</evidence>
<dbReference type="EMBL" id="LWCA01001117">
    <property type="protein sequence ID" value="OAF65868.1"/>
    <property type="molecule type" value="Genomic_DNA"/>
</dbReference>
<dbReference type="InterPro" id="IPR009057">
    <property type="entry name" value="Homeodomain-like_sf"/>
</dbReference>
<dbReference type="InterPro" id="IPR000949">
    <property type="entry name" value="ELM2_dom"/>
</dbReference>
<evidence type="ECO:0000256" key="2">
    <source>
        <dbReference type="ARBA" id="ARBA00022771"/>
    </source>
</evidence>
<evidence type="ECO:0000256" key="3">
    <source>
        <dbReference type="ARBA" id="ARBA00022833"/>
    </source>
</evidence>
<keyword evidence="4" id="KW-0238">DNA-binding</keyword>
<dbReference type="PROSITE" id="PS51293">
    <property type="entry name" value="SANT"/>
    <property type="match status" value="1"/>
</dbReference>
<dbReference type="PROSITE" id="PS00028">
    <property type="entry name" value="ZINC_FINGER_C2H2_1"/>
    <property type="match status" value="1"/>
</dbReference>
<evidence type="ECO:0000313" key="10">
    <source>
        <dbReference type="Proteomes" id="UP000078046"/>
    </source>
</evidence>
<keyword evidence="10" id="KW-1185">Reference proteome</keyword>
<organism evidence="9 10">
    <name type="scientific">Intoshia linei</name>
    <dbReference type="NCBI Taxonomy" id="1819745"/>
    <lineage>
        <taxon>Eukaryota</taxon>
        <taxon>Metazoa</taxon>
        <taxon>Spiralia</taxon>
        <taxon>Lophotrochozoa</taxon>
        <taxon>Mesozoa</taxon>
        <taxon>Orthonectida</taxon>
        <taxon>Rhopaluridae</taxon>
        <taxon>Intoshia</taxon>
    </lineage>
</organism>
<dbReference type="PROSITE" id="PS51156">
    <property type="entry name" value="ELM2"/>
    <property type="match status" value="1"/>
</dbReference>
<dbReference type="AlphaFoldDB" id="A0A177AV32"/>
<protein>
    <recommendedName>
        <fullName evidence="11">SANT domain-containing protein</fullName>
    </recommendedName>
</protein>
<dbReference type="Gene3D" id="1.10.10.60">
    <property type="entry name" value="Homeodomain-like"/>
    <property type="match status" value="1"/>
</dbReference>
<feature type="domain" description="BAH" evidence="6">
    <location>
        <begin position="9"/>
        <end position="148"/>
    </location>
</feature>
<evidence type="ECO:0000256" key="4">
    <source>
        <dbReference type="ARBA" id="ARBA00023125"/>
    </source>
</evidence>
<keyword evidence="5" id="KW-0539">Nucleus</keyword>
<evidence type="ECO:0000259" key="8">
    <source>
        <dbReference type="PROSITE" id="PS51293"/>
    </source>
</evidence>
<dbReference type="SUPFAM" id="SSF46689">
    <property type="entry name" value="Homeodomain-like"/>
    <property type="match status" value="1"/>
</dbReference>
<dbReference type="Pfam" id="PF01426">
    <property type="entry name" value="BAH"/>
    <property type="match status" value="1"/>
</dbReference>
<dbReference type="GO" id="GO:0003677">
    <property type="term" value="F:DNA binding"/>
    <property type="evidence" value="ECO:0007669"/>
    <property type="project" value="UniProtKB-KW"/>
</dbReference>
<dbReference type="InterPro" id="IPR040138">
    <property type="entry name" value="MIER/MTA"/>
</dbReference>
<dbReference type="InterPro" id="IPR017884">
    <property type="entry name" value="SANT_dom"/>
</dbReference>
<dbReference type="Proteomes" id="UP000078046">
    <property type="component" value="Unassembled WGS sequence"/>
</dbReference>
<proteinExistence type="predicted"/>
<dbReference type="FunFam" id="1.10.10.60:FF:000012">
    <property type="entry name" value="Metastasis-associated 1 family, member 3"/>
    <property type="match status" value="1"/>
</dbReference>
<gene>
    <name evidence="9" type="ORF">A3Q56_06262</name>
</gene>
<dbReference type="Gene3D" id="4.10.1240.50">
    <property type="match status" value="1"/>
</dbReference>
<dbReference type="GO" id="GO:0008270">
    <property type="term" value="F:zinc ion binding"/>
    <property type="evidence" value="ECO:0007669"/>
    <property type="project" value="UniProtKB-KW"/>
</dbReference>
<evidence type="ECO:0000256" key="1">
    <source>
        <dbReference type="ARBA" id="ARBA00022723"/>
    </source>
</evidence>
<dbReference type="GO" id="GO:0003682">
    <property type="term" value="F:chromatin binding"/>
    <property type="evidence" value="ECO:0007669"/>
    <property type="project" value="InterPro"/>
</dbReference>
<reference evidence="9 10" key="1">
    <citation type="submission" date="2016-04" db="EMBL/GenBank/DDBJ databases">
        <title>The genome of Intoshia linei affirms orthonectids as highly simplified spiralians.</title>
        <authorList>
            <person name="Mikhailov K.V."/>
            <person name="Slusarev G.S."/>
            <person name="Nikitin M.A."/>
            <person name="Logacheva M.D."/>
            <person name="Penin A."/>
            <person name="Aleoshin V."/>
            <person name="Panchin Y.V."/>
        </authorList>
    </citation>
    <scope>NUCLEOTIDE SEQUENCE [LARGE SCALE GENOMIC DNA]</scope>
    <source>
        <strain evidence="9">Intl2013</strain>
        <tissue evidence="9">Whole animal</tissue>
    </source>
</reference>
<keyword evidence="1" id="KW-0479">Metal-binding</keyword>
<evidence type="ECO:0008006" key="11">
    <source>
        <dbReference type="Google" id="ProtNLM"/>
    </source>
</evidence>
<dbReference type="GO" id="GO:0042826">
    <property type="term" value="F:histone deacetylase binding"/>
    <property type="evidence" value="ECO:0007669"/>
    <property type="project" value="TreeGrafter"/>
</dbReference>
<keyword evidence="3" id="KW-0862">Zinc</keyword>
<dbReference type="GO" id="GO:0003713">
    <property type="term" value="F:transcription coactivator activity"/>
    <property type="evidence" value="ECO:0007669"/>
    <property type="project" value="TreeGrafter"/>
</dbReference>
<dbReference type="GO" id="GO:0016581">
    <property type="term" value="C:NuRD complex"/>
    <property type="evidence" value="ECO:0007669"/>
    <property type="project" value="TreeGrafter"/>
</dbReference>
<dbReference type="GO" id="GO:0003714">
    <property type="term" value="F:transcription corepressor activity"/>
    <property type="evidence" value="ECO:0007669"/>
    <property type="project" value="TreeGrafter"/>
</dbReference>
<dbReference type="PROSITE" id="PS51038">
    <property type="entry name" value="BAH"/>
    <property type="match status" value="1"/>
</dbReference>
<dbReference type="InterPro" id="IPR013087">
    <property type="entry name" value="Znf_C2H2_type"/>
</dbReference>
<accession>A0A177AV32</accession>
<evidence type="ECO:0000256" key="5">
    <source>
        <dbReference type="ARBA" id="ARBA00023242"/>
    </source>
</evidence>
<comment type="caution">
    <text evidence="9">The sequence shown here is derived from an EMBL/GenBank/DDBJ whole genome shotgun (WGS) entry which is preliminary data.</text>
</comment>
<name>A0A177AV32_9BILA</name>
<dbReference type="PANTHER" id="PTHR10865">
    <property type="entry name" value="METASTASIS-ASSOCIATED PROTEIN AND MESODERM INDUCTION EARLY RESPONSE PROTEIN"/>
    <property type="match status" value="1"/>
</dbReference>
<feature type="domain" description="ELM2" evidence="7">
    <location>
        <begin position="148"/>
        <end position="252"/>
    </location>
</feature>
<evidence type="ECO:0000313" key="9">
    <source>
        <dbReference type="EMBL" id="OAF65868.1"/>
    </source>
</evidence>
<evidence type="ECO:0000259" key="7">
    <source>
        <dbReference type="PROSITE" id="PS51156"/>
    </source>
</evidence>
<dbReference type="OrthoDB" id="6147534at2759"/>